<comment type="caution">
    <text evidence="2">The sequence shown here is derived from an EMBL/GenBank/DDBJ whole genome shotgun (WGS) entry which is preliminary data.</text>
</comment>
<reference evidence="2 3" key="1">
    <citation type="submission" date="2022-01" db="EMBL/GenBank/DDBJ databases">
        <title>A high-quality chromosome-level genome assembly of rohu carp, Labeo rohita.</title>
        <authorList>
            <person name="Arick M.A. II"/>
            <person name="Hsu C.-Y."/>
            <person name="Magbanua Z."/>
            <person name="Pechanova O."/>
            <person name="Grover C."/>
            <person name="Miller E."/>
            <person name="Thrash A."/>
            <person name="Ezzel L."/>
            <person name="Alam S."/>
            <person name="Benzie J."/>
            <person name="Hamilton M."/>
            <person name="Karsi A."/>
            <person name="Lawrence M.L."/>
            <person name="Peterson D.G."/>
        </authorList>
    </citation>
    <scope>NUCLEOTIDE SEQUENCE [LARGE SCALE GENOMIC DNA]</scope>
    <source>
        <strain evidence="3">BAU-BD-2019</strain>
        <tissue evidence="2">Blood</tissue>
    </source>
</reference>
<proteinExistence type="predicted"/>
<dbReference type="Proteomes" id="UP000830375">
    <property type="component" value="Unassembled WGS sequence"/>
</dbReference>
<name>A0ABQ8LQ79_LABRO</name>
<feature type="region of interest" description="Disordered" evidence="1">
    <location>
        <begin position="132"/>
        <end position="173"/>
    </location>
</feature>
<protein>
    <submittedName>
        <fullName evidence="2">Protein FixA</fullName>
    </submittedName>
</protein>
<feature type="compositionally biased region" description="Polar residues" evidence="1">
    <location>
        <begin position="1"/>
        <end position="24"/>
    </location>
</feature>
<sequence>MESQFPPQSTSQRITPESESNPSDQVRELATVPTMREQALDDVSAEGELIIHLRLLDFKGDLIDGETNLEPDLAPLFFIPASSRKKDSVPEYSQECGPIPEGSPSTCPQPTIHMVQAPQVCHPPSSLWLEYPSPPLDSTSASRPRRSTSATSSLASTITRRSTSSTGLPHPSGSTIASGLHSSGFTLLLCSTGSSLLPAPPWSSVISASVARALGFTLAPWILGIPLARWLSVSASSSYPAAV</sequence>
<gene>
    <name evidence="2" type="ORF">H4Q32_014544</name>
</gene>
<evidence type="ECO:0000313" key="3">
    <source>
        <dbReference type="Proteomes" id="UP000830375"/>
    </source>
</evidence>
<accession>A0ABQ8LQ79</accession>
<feature type="region of interest" description="Disordered" evidence="1">
    <location>
        <begin position="1"/>
        <end position="26"/>
    </location>
</feature>
<keyword evidence="3" id="KW-1185">Reference proteome</keyword>
<evidence type="ECO:0000256" key="1">
    <source>
        <dbReference type="SAM" id="MobiDB-lite"/>
    </source>
</evidence>
<organism evidence="2 3">
    <name type="scientific">Labeo rohita</name>
    <name type="common">Indian major carp</name>
    <name type="synonym">Cyprinus rohita</name>
    <dbReference type="NCBI Taxonomy" id="84645"/>
    <lineage>
        <taxon>Eukaryota</taxon>
        <taxon>Metazoa</taxon>
        <taxon>Chordata</taxon>
        <taxon>Craniata</taxon>
        <taxon>Vertebrata</taxon>
        <taxon>Euteleostomi</taxon>
        <taxon>Actinopterygii</taxon>
        <taxon>Neopterygii</taxon>
        <taxon>Teleostei</taxon>
        <taxon>Ostariophysi</taxon>
        <taxon>Cypriniformes</taxon>
        <taxon>Cyprinidae</taxon>
        <taxon>Labeoninae</taxon>
        <taxon>Labeonini</taxon>
        <taxon>Labeo</taxon>
    </lineage>
</organism>
<feature type="compositionally biased region" description="Low complexity" evidence="1">
    <location>
        <begin position="138"/>
        <end position="166"/>
    </location>
</feature>
<dbReference type="EMBL" id="JACTAM010000020">
    <property type="protein sequence ID" value="KAI2651793.1"/>
    <property type="molecule type" value="Genomic_DNA"/>
</dbReference>
<evidence type="ECO:0000313" key="2">
    <source>
        <dbReference type="EMBL" id="KAI2651793.1"/>
    </source>
</evidence>